<protein>
    <submittedName>
        <fullName evidence="2">Uncharacterized protein</fullName>
    </submittedName>
</protein>
<evidence type="ECO:0000313" key="2">
    <source>
        <dbReference type="EMBL" id="EMF56833.1"/>
    </source>
</evidence>
<reference evidence="3" key="1">
    <citation type="journal article" date="2013" name="Genome Announc.">
        <title>Draft Genome Sequence of Streptomyces bottropensis ATCC 25435, a Bottromycin-Producing Actinomycete.</title>
        <authorList>
            <person name="Zhang H."/>
            <person name="Zhou W."/>
            <person name="Zhuang Y."/>
            <person name="Liang X."/>
            <person name="Liu T."/>
        </authorList>
    </citation>
    <scope>NUCLEOTIDE SEQUENCE [LARGE SCALE GENOMIC DNA]</scope>
    <source>
        <strain evidence="3">ATCC 25435</strain>
    </source>
</reference>
<proteinExistence type="predicted"/>
<dbReference type="Proteomes" id="UP000030760">
    <property type="component" value="Unassembled WGS sequence"/>
</dbReference>
<feature type="region of interest" description="Disordered" evidence="1">
    <location>
        <begin position="69"/>
        <end position="115"/>
    </location>
</feature>
<dbReference type="AlphaFoldDB" id="M3F5G6"/>
<sequence>MPCVLSGDCRSEGWSRNGYRQRVRQSGKRARIGEEYPPKANAGRFAFVHGFPQEGDRLGRLSRAFHRAGNFPNKARPMPGDMQSESANENLASESPWVTGRAPRGCAARTATMGA</sequence>
<accession>M3F5G6</accession>
<evidence type="ECO:0000313" key="3">
    <source>
        <dbReference type="Proteomes" id="UP000030760"/>
    </source>
</evidence>
<dbReference type="EMBL" id="KB405059">
    <property type="protein sequence ID" value="EMF56833.1"/>
    <property type="molecule type" value="Genomic_DNA"/>
</dbReference>
<gene>
    <name evidence="2" type="ORF">SBD_1665</name>
</gene>
<organism evidence="2 3">
    <name type="scientific">Streptomyces bottropensis ATCC 25435</name>
    <dbReference type="NCBI Taxonomy" id="1054862"/>
    <lineage>
        <taxon>Bacteria</taxon>
        <taxon>Bacillati</taxon>
        <taxon>Actinomycetota</taxon>
        <taxon>Actinomycetes</taxon>
        <taxon>Kitasatosporales</taxon>
        <taxon>Streptomycetaceae</taxon>
        <taxon>Streptomyces</taxon>
    </lineage>
</organism>
<feature type="compositionally biased region" description="Low complexity" evidence="1">
    <location>
        <begin position="84"/>
        <end position="95"/>
    </location>
</feature>
<name>M3F5G6_9ACTN</name>
<evidence type="ECO:0000256" key="1">
    <source>
        <dbReference type="SAM" id="MobiDB-lite"/>
    </source>
</evidence>